<feature type="domain" description="Sulfatase-modifying factor enzyme-like" evidence="1">
    <location>
        <begin position="35"/>
        <end position="303"/>
    </location>
</feature>
<dbReference type="EMBL" id="CAEZXC010000024">
    <property type="protein sequence ID" value="CAB4673666.1"/>
    <property type="molecule type" value="Genomic_DNA"/>
</dbReference>
<evidence type="ECO:0000313" key="5">
    <source>
        <dbReference type="EMBL" id="CAB4752139.1"/>
    </source>
</evidence>
<sequence length="314" mass="34724">MGSGCCSPAGTLTVENRSAGISLLTAPKTAIRDYSKMVRIPAGPFLMGTNNAMAYPADAEGPQRSVELDEYWIDETAVTNLDFSKFVEATDYKTEAELLGWSFVPANLISELDEQHLIGKSSNTPWWVGVNGADWRHPQGPSSSITKILDHPVVHISWDDANAFAQWNGKRLPTEAEWEKAARGGREGSLYSWGDELTPNNEFRCNIWQGEFPDFNSGEDGYLATAPVYSFAANGYGLYNVCGNVWEWCSDWWSDNSQLSGESKVIKGGSYLCHDSYCNRYRLSARTSQPKNGFTAHIGFRCVADKNTELLGSL</sequence>
<organism evidence="10">
    <name type="scientific">freshwater metagenome</name>
    <dbReference type="NCBI Taxonomy" id="449393"/>
    <lineage>
        <taxon>unclassified sequences</taxon>
        <taxon>metagenomes</taxon>
        <taxon>ecological metagenomes</taxon>
    </lineage>
</organism>
<dbReference type="InterPro" id="IPR042095">
    <property type="entry name" value="SUMF_sf"/>
</dbReference>
<dbReference type="Pfam" id="PF03781">
    <property type="entry name" value="FGE-sulfatase"/>
    <property type="match status" value="1"/>
</dbReference>
<dbReference type="PANTHER" id="PTHR23150">
    <property type="entry name" value="SULFATASE MODIFYING FACTOR 1, 2"/>
    <property type="match status" value="1"/>
</dbReference>
<dbReference type="PANTHER" id="PTHR23150:SF19">
    <property type="entry name" value="FORMYLGLYCINE-GENERATING ENZYME"/>
    <property type="match status" value="1"/>
</dbReference>
<dbReference type="InterPro" id="IPR005532">
    <property type="entry name" value="SUMF_dom"/>
</dbReference>
<dbReference type="EMBL" id="CAEZUM010000108">
    <property type="protein sequence ID" value="CAB4608374.1"/>
    <property type="molecule type" value="Genomic_DNA"/>
</dbReference>
<evidence type="ECO:0000313" key="10">
    <source>
        <dbReference type="EMBL" id="CAB5016985.1"/>
    </source>
</evidence>
<dbReference type="InterPro" id="IPR016187">
    <property type="entry name" value="CTDL_fold"/>
</dbReference>
<dbReference type="GO" id="GO:0120147">
    <property type="term" value="F:formylglycine-generating oxidase activity"/>
    <property type="evidence" value="ECO:0007669"/>
    <property type="project" value="TreeGrafter"/>
</dbReference>
<dbReference type="EMBL" id="CAEZZH010000004">
    <property type="protein sequence ID" value="CAB4752139.1"/>
    <property type="molecule type" value="Genomic_DNA"/>
</dbReference>
<dbReference type="EMBL" id="CAFAZW010000003">
    <property type="protein sequence ID" value="CAB4840082.1"/>
    <property type="molecule type" value="Genomic_DNA"/>
</dbReference>
<dbReference type="EMBL" id="CAFBNM010000006">
    <property type="protein sequence ID" value="CAB4954488.1"/>
    <property type="molecule type" value="Genomic_DNA"/>
</dbReference>
<dbReference type="SUPFAM" id="SSF56436">
    <property type="entry name" value="C-type lectin-like"/>
    <property type="match status" value="1"/>
</dbReference>
<evidence type="ECO:0000313" key="8">
    <source>
        <dbReference type="EMBL" id="CAB4954488.1"/>
    </source>
</evidence>
<evidence type="ECO:0000313" key="2">
    <source>
        <dbReference type="EMBL" id="CAB4608374.1"/>
    </source>
</evidence>
<dbReference type="EMBL" id="CAFAAN010000007">
    <property type="protein sequence ID" value="CAB4805635.1"/>
    <property type="molecule type" value="Genomic_DNA"/>
</dbReference>
<name>A0A6J7QJ04_9ZZZZ</name>
<dbReference type="EMBL" id="CAFBOO010000009">
    <property type="protein sequence ID" value="CAB4989763.1"/>
    <property type="molecule type" value="Genomic_DNA"/>
</dbReference>
<evidence type="ECO:0000313" key="7">
    <source>
        <dbReference type="EMBL" id="CAB4840082.1"/>
    </source>
</evidence>
<evidence type="ECO:0000259" key="1">
    <source>
        <dbReference type="Pfam" id="PF03781"/>
    </source>
</evidence>
<protein>
    <submittedName>
        <fullName evidence="10">Unannotated protein</fullName>
    </submittedName>
</protein>
<evidence type="ECO:0000313" key="3">
    <source>
        <dbReference type="EMBL" id="CAB4673666.1"/>
    </source>
</evidence>
<dbReference type="EMBL" id="CAFBQY010000011">
    <property type="protein sequence ID" value="CAB5074592.1"/>
    <property type="molecule type" value="Genomic_DNA"/>
</dbReference>
<evidence type="ECO:0000313" key="6">
    <source>
        <dbReference type="EMBL" id="CAB4805635.1"/>
    </source>
</evidence>
<dbReference type="EMBL" id="CAFBPO010000005">
    <property type="protein sequence ID" value="CAB5016985.1"/>
    <property type="molecule type" value="Genomic_DNA"/>
</dbReference>
<dbReference type="AlphaFoldDB" id="A0A6J7QJ04"/>
<dbReference type="EMBL" id="CAEZYT010000004">
    <property type="protein sequence ID" value="CAB4728339.1"/>
    <property type="molecule type" value="Genomic_DNA"/>
</dbReference>
<reference evidence="10" key="1">
    <citation type="submission" date="2020-05" db="EMBL/GenBank/DDBJ databases">
        <authorList>
            <person name="Chiriac C."/>
            <person name="Salcher M."/>
            <person name="Ghai R."/>
            <person name="Kavagutti S V."/>
        </authorList>
    </citation>
    <scope>NUCLEOTIDE SEQUENCE</scope>
</reference>
<evidence type="ECO:0000313" key="11">
    <source>
        <dbReference type="EMBL" id="CAB5074592.1"/>
    </source>
</evidence>
<dbReference type="InterPro" id="IPR051043">
    <property type="entry name" value="Sulfatase_Mod_Factor_Kinase"/>
</dbReference>
<evidence type="ECO:0000313" key="9">
    <source>
        <dbReference type="EMBL" id="CAB4989763.1"/>
    </source>
</evidence>
<evidence type="ECO:0000313" key="4">
    <source>
        <dbReference type="EMBL" id="CAB4728339.1"/>
    </source>
</evidence>
<dbReference type="Gene3D" id="3.90.1580.10">
    <property type="entry name" value="paralog of FGE (formylglycine-generating enzyme)"/>
    <property type="match status" value="1"/>
</dbReference>
<accession>A0A6J7QJ04</accession>
<gene>
    <name evidence="2" type="ORF">UFOPK1824_01191</name>
    <name evidence="3" type="ORF">UFOPK2340_00595</name>
    <name evidence="4" type="ORF">UFOPK2772_00147</name>
    <name evidence="5" type="ORF">UFOPK2850_00476</name>
    <name evidence="6" type="ORF">UFOPK3027_00955</name>
    <name evidence="7" type="ORF">UFOPK3256_00276</name>
    <name evidence="8" type="ORF">UFOPK3827_00783</name>
    <name evidence="9" type="ORF">UFOPK3982_01068</name>
    <name evidence="10" type="ORF">UFOPK4120_00616</name>
    <name evidence="11" type="ORF">UFOPK4404_01044</name>
</gene>
<proteinExistence type="predicted"/>